<accession>D1PL16</accession>
<dbReference type="EMBL" id="ACBY02000020">
    <property type="protein sequence ID" value="EFB76674.1"/>
    <property type="molecule type" value="Genomic_DNA"/>
</dbReference>
<dbReference type="PANTHER" id="PTHR32196">
    <property type="entry name" value="ABC TRANSPORTER PERMEASE PROTEIN YPHD-RELATED-RELATED"/>
    <property type="match status" value="1"/>
</dbReference>
<feature type="transmembrane region" description="Helical" evidence="6">
    <location>
        <begin position="292"/>
        <end position="309"/>
    </location>
</feature>
<sequence>MLIIIFMEDGFSMDFLTSLLNSMPGAVAQGLIWGIMAIGVYITYRVLDIADLTVDGSLGTGGAVCVVLMLNGVPVGLALVAATLAGMLAGLVTGLFHTACGIPAILAGILTQLALYSVNLRIMGTGTGGGKANLPISVDKYSLLVSARYVREKALSNPLLTLVIFCAILVAVLYWFFGTELGCSLRATGANQNMARAQGINTSFAKVLGLMISNGLVALSGGLLAQYQGFSDINMGRGAIVIGLAAVIIGEVIFSKIFRNFALKLIAAIIGAIIYYMVMTFVLRLGLSTDDLKLLTALVVAVFLTVPYWKSRYFTKPSVKKGGKNNA</sequence>
<evidence type="ECO:0000313" key="8">
    <source>
        <dbReference type="Proteomes" id="UP000003438"/>
    </source>
</evidence>
<organism evidence="7 8">
    <name type="scientific">Subdoligranulum variabile DSM 15176</name>
    <dbReference type="NCBI Taxonomy" id="411471"/>
    <lineage>
        <taxon>Bacteria</taxon>
        <taxon>Bacillati</taxon>
        <taxon>Bacillota</taxon>
        <taxon>Clostridia</taxon>
        <taxon>Eubacteriales</taxon>
        <taxon>Oscillospiraceae</taxon>
        <taxon>Subdoligranulum</taxon>
    </lineage>
</organism>
<evidence type="ECO:0000256" key="5">
    <source>
        <dbReference type="ARBA" id="ARBA00023136"/>
    </source>
</evidence>
<feature type="transmembrane region" description="Helical" evidence="6">
    <location>
        <begin position="26"/>
        <end position="47"/>
    </location>
</feature>
<dbReference type="GO" id="GO:0005886">
    <property type="term" value="C:plasma membrane"/>
    <property type="evidence" value="ECO:0007669"/>
    <property type="project" value="UniProtKB-SubCell"/>
</dbReference>
<dbReference type="STRING" id="411471.SUBVAR_05051"/>
<dbReference type="PANTHER" id="PTHR32196:SF69">
    <property type="entry name" value="BRANCHED-CHAIN AMINO ACID TRANSPORT SYSTEM, PERMEASE PROTEIN"/>
    <property type="match status" value="1"/>
</dbReference>
<feature type="transmembrane region" description="Helical" evidence="6">
    <location>
        <begin position="207"/>
        <end position="227"/>
    </location>
</feature>
<name>D1PL16_9FIRM</name>
<evidence type="ECO:0000256" key="6">
    <source>
        <dbReference type="SAM" id="Phobius"/>
    </source>
</evidence>
<feature type="transmembrane region" description="Helical" evidence="6">
    <location>
        <begin position="59"/>
        <end position="89"/>
    </location>
</feature>
<proteinExistence type="predicted"/>
<dbReference type="eggNOG" id="COG4120">
    <property type="taxonomic scope" value="Bacteria"/>
</dbReference>
<evidence type="ECO:0000256" key="2">
    <source>
        <dbReference type="ARBA" id="ARBA00022475"/>
    </source>
</evidence>
<dbReference type="InterPro" id="IPR001851">
    <property type="entry name" value="ABC_transp_permease"/>
</dbReference>
<feature type="transmembrane region" description="Helical" evidence="6">
    <location>
        <begin position="158"/>
        <end position="177"/>
    </location>
</feature>
<protein>
    <submittedName>
        <fullName evidence="7">Branched-chain amino acid ABC transporter, permease protein</fullName>
    </submittedName>
</protein>
<feature type="transmembrane region" description="Helical" evidence="6">
    <location>
        <begin position="265"/>
        <end position="285"/>
    </location>
</feature>
<keyword evidence="5 6" id="KW-0472">Membrane</keyword>
<dbReference type="Pfam" id="PF02653">
    <property type="entry name" value="BPD_transp_2"/>
    <property type="match status" value="1"/>
</dbReference>
<gene>
    <name evidence="7" type="ORF">SUBVAR_05051</name>
</gene>
<comment type="subcellular location">
    <subcellularLocation>
        <location evidence="1">Cell membrane</location>
        <topology evidence="1">Multi-pass membrane protein</topology>
    </subcellularLocation>
</comment>
<reference evidence="7" key="1">
    <citation type="submission" date="2009-12" db="EMBL/GenBank/DDBJ databases">
        <authorList>
            <person name="Weinstock G."/>
            <person name="Sodergren E."/>
            <person name="Clifton S."/>
            <person name="Fulton L."/>
            <person name="Fulton B."/>
            <person name="Courtney L."/>
            <person name="Fronick C."/>
            <person name="Harrison M."/>
            <person name="Strong C."/>
            <person name="Farmer C."/>
            <person name="Delahaunty K."/>
            <person name="Markovic C."/>
            <person name="Hall O."/>
            <person name="Minx P."/>
            <person name="Tomlinson C."/>
            <person name="Mitreva M."/>
            <person name="Nelson J."/>
            <person name="Hou S."/>
            <person name="Wollam A."/>
            <person name="Pepin K.H."/>
            <person name="Johnson M."/>
            <person name="Bhonagiri V."/>
            <person name="Nash W.E."/>
            <person name="Warren W."/>
            <person name="Chinwalla A."/>
            <person name="Mardis E.R."/>
            <person name="Wilson R.K."/>
        </authorList>
    </citation>
    <scope>NUCLEOTIDE SEQUENCE [LARGE SCALE GENOMIC DNA]</scope>
    <source>
        <strain evidence="7">DSM 15176</strain>
    </source>
</reference>
<feature type="transmembrane region" description="Helical" evidence="6">
    <location>
        <begin position="239"/>
        <end position="259"/>
    </location>
</feature>
<feature type="transmembrane region" description="Helical" evidence="6">
    <location>
        <begin position="95"/>
        <end position="116"/>
    </location>
</feature>
<keyword evidence="2" id="KW-1003">Cell membrane</keyword>
<evidence type="ECO:0000313" key="7">
    <source>
        <dbReference type="EMBL" id="EFB76674.1"/>
    </source>
</evidence>
<evidence type="ECO:0000256" key="4">
    <source>
        <dbReference type="ARBA" id="ARBA00022989"/>
    </source>
</evidence>
<evidence type="ECO:0000256" key="3">
    <source>
        <dbReference type="ARBA" id="ARBA00022692"/>
    </source>
</evidence>
<dbReference type="AlphaFoldDB" id="D1PL16"/>
<keyword evidence="4 6" id="KW-1133">Transmembrane helix</keyword>
<dbReference type="Proteomes" id="UP000003438">
    <property type="component" value="Unassembled WGS sequence"/>
</dbReference>
<dbReference type="GO" id="GO:0022857">
    <property type="term" value="F:transmembrane transporter activity"/>
    <property type="evidence" value="ECO:0007669"/>
    <property type="project" value="InterPro"/>
</dbReference>
<dbReference type="HOGENOM" id="CLU_067296_0_0_9"/>
<dbReference type="CDD" id="cd06574">
    <property type="entry name" value="TM_PBP1_branched-chain-AA_like"/>
    <property type="match status" value="1"/>
</dbReference>
<keyword evidence="8" id="KW-1185">Reference proteome</keyword>
<comment type="caution">
    <text evidence="7">The sequence shown here is derived from an EMBL/GenBank/DDBJ whole genome shotgun (WGS) entry which is preliminary data.</text>
</comment>
<keyword evidence="3 6" id="KW-0812">Transmembrane</keyword>
<evidence type="ECO:0000256" key="1">
    <source>
        <dbReference type="ARBA" id="ARBA00004651"/>
    </source>
</evidence>